<dbReference type="InterPro" id="IPR017927">
    <property type="entry name" value="FAD-bd_FR_type"/>
</dbReference>
<dbReference type="CDD" id="cd06196">
    <property type="entry name" value="FNR_like_1"/>
    <property type="match status" value="1"/>
</dbReference>
<protein>
    <submittedName>
        <fullName evidence="2">Flavodoxin reductase</fullName>
    </submittedName>
</protein>
<dbReference type="PANTHER" id="PTHR47354">
    <property type="entry name" value="NADH OXIDOREDUCTASE HCR"/>
    <property type="match status" value="1"/>
</dbReference>
<dbReference type="EMBL" id="DRGL01000027">
    <property type="protein sequence ID" value="HEA20845.1"/>
    <property type="molecule type" value="Genomic_DNA"/>
</dbReference>
<evidence type="ECO:0000259" key="1">
    <source>
        <dbReference type="PROSITE" id="PS51384"/>
    </source>
</evidence>
<reference evidence="2" key="1">
    <citation type="journal article" date="2020" name="mSystems">
        <title>Genome- and Community-Level Interaction Insights into Carbon Utilization and Element Cycling Functions of Hydrothermarchaeota in Hydrothermal Sediment.</title>
        <authorList>
            <person name="Zhou Z."/>
            <person name="Liu Y."/>
            <person name="Xu W."/>
            <person name="Pan J."/>
            <person name="Luo Z.H."/>
            <person name="Li M."/>
        </authorList>
    </citation>
    <scope>NUCLEOTIDE SEQUENCE [LARGE SCALE GENOMIC DNA]</scope>
    <source>
        <strain evidence="2">HyVt-345</strain>
    </source>
</reference>
<dbReference type="Gene3D" id="2.40.30.10">
    <property type="entry name" value="Translation factors"/>
    <property type="match status" value="1"/>
</dbReference>
<dbReference type="PRINTS" id="PR00410">
    <property type="entry name" value="PHEHYDRXLASE"/>
</dbReference>
<gene>
    <name evidence="2" type="ORF">ENH87_07995</name>
</gene>
<evidence type="ECO:0000313" key="2">
    <source>
        <dbReference type="EMBL" id="HEA20845.1"/>
    </source>
</evidence>
<dbReference type="InterPro" id="IPR013112">
    <property type="entry name" value="FAD-bd_8"/>
</dbReference>
<dbReference type="InterPro" id="IPR017938">
    <property type="entry name" value="Riboflavin_synthase-like_b-brl"/>
</dbReference>
<proteinExistence type="predicted"/>
<dbReference type="SUPFAM" id="SSF63380">
    <property type="entry name" value="Riboflavin synthase domain-like"/>
    <property type="match status" value="1"/>
</dbReference>
<dbReference type="InterPro" id="IPR039261">
    <property type="entry name" value="FNR_nucleotide-bd"/>
</dbReference>
<dbReference type="PANTHER" id="PTHR47354:SF5">
    <property type="entry name" value="PROTEIN RFBI"/>
    <property type="match status" value="1"/>
</dbReference>
<dbReference type="GO" id="GO:0016491">
    <property type="term" value="F:oxidoreductase activity"/>
    <property type="evidence" value="ECO:0007669"/>
    <property type="project" value="InterPro"/>
</dbReference>
<dbReference type="PROSITE" id="PS51384">
    <property type="entry name" value="FAD_FR"/>
    <property type="match status" value="1"/>
</dbReference>
<organism evidence="2">
    <name type="scientific">Pricia antarctica</name>
    <dbReference type="NCBI Taxonomy" id="641691"/>
    <lineage>
        <taxon>Bacteria</taxon>
        <taxon>Pseudomonadati</taxon>
        <taxon>Bacteroidota</taxon>
        <taxon>Flavobacteriia</taxon>
        <taxon>Flavobacteriales</taxon>
        <taxon>Flavobacteriaceae</taxon>
        <taxon>Pricia</taxon>
    </lineage>
</organism>
<name>A0A831QPD9_9FLAO</name>
<comment type="caution">
    <text evidence="2">The sequence shown here is derived from an EMBL/GenBank/DDBJ whole genome shotgun (WGS) entry which is preliminary data.</text>
</comment>
<dbReference type="AlphaFoldDB" id="A0A831QPD9"/>
<accession>A0A831QPD9</accession>
<sequence length="223" mass="25216">MEKKILVQSITHLNHNVVHLVTQKPSGYTYTPGQATELSLARPNWKAEKRPFTFTSLPDSEALEFVIKSYPDHKGVTEQVPSIEPGDELLIEDAWGAIEYKGPGVFIAGGAGATPFIAIFRDLAQKGEIKGNKFLFANKKERDIFYKDHFENWLDKDFITILSEEKTEAHAHGRIDRDFLASHVTNLDQYFYVCGPPEMTDNIIELLAQMGVEKSKIITEDMD</sequence>
<dbReference type="Proteomes" id="UP000886191">
    <property type="component" value="Unassembled WGS sequence"/>
</dbReference>
<dbReference type="Pfam" id="PF00175">
    <property type="entry name" value="NAD_binding_1"/>
    <property type="match status" value="1"/>
</dbReference>
<dbReference type="InterPro" id="IPR050415">
    <property type="entry name" value="MRET"/>
</dbReference>
<dbReference type="Pfam" id="PF08022">
    <property type="entry name" value="FAD_binding_8"/>
    <property type="match status" value="1"/>
</dbReference>
<feature type="domain" description="FAD-binding FR-type" evidence="1">
    <location>
        <begin position="1"/>
        <end position="101"/>
    </location>
</feature>
<dbReference type="Gene3D" id="3.40.50.80">
    <property type="entry name" value="Nucleotide-binding domain of ferredoxin-NADP reductase (FNR) module"/>
    <property type="match status" value="1"/>
</dbReference>
<dbReference type="SUPFAM" id="SSF52343">
    <property type="entry name" value="Ferredoxin reductase-like, C-terminal NADP-linked domain"/>
    <property type="match status" value="1"/>
</dbReference>
<dbReference type="InterPro" id="IPR001433">
    <property type="entry name" value="OxRdtase_FAD/NAD-bd"/>
</dbReference>